<sequence>MFPINIDQDLPASGILTDQEIFDSIKQKDKIDEESESDLESEATEEIPKISSKEALEKTNDLKSFFLAENVGCSTYIDFLFSMENYLLEKTCVKQSKINEYFKN</sequence>
<protein>
    <submittedName>
        <fullName evidence="2">Uncharacterized protein</fullName>
    </submittedName>
</protein>
<dbReference type="Proteomes" id="UP000663879">
    <property type="component" value="Unassembled WGS sequence"/>
</dbReference>
<proteinExistence type="predicted"/>
<feature type="region of interest" description="Disordered" evidence="1">
    <location>
        <begin position="27"/>
        <end position="51"/>
    </location>
</feature>
<comment type="caution">
    <text evidence="2">The sequence shown here is derived from an EMBL/GenBank/DDBJ whole genome shotgun (WGS) entry which is preliminary data.</text>
</comment>
<feature type="compositionally biased region" description="Acidic residues" evidence="1">
    <location>
        <begin position="32"/>
        <end position="45"/>
    </location>
</feature>
<evidence type="ECO:0000313" key="3">
    <source>
        <dbReference type="Proteomes" id="UP000663879"/>
    </source>
</evidence>
<accession>A0A814QSD6</accession>
<keyword evidence="3" id="KW-1185">Reference proteome</keyword>
<dbReference type="EMBL" id="CAJNOC010009022">
    <property type="protein sequence ID" value="CAF1123800.1"/>
    <property type="molecule type" value="Genomic_DNA"/>
</dbReference>
<gene>
    <name evidence="2" type="ORF">OXX778_LOCUS22160</name>
</gene>
<evidence type="ECO:0000313" key="2">
    <source>
        <dbReference type="EMBL" id="CAF1123800.1"/>
    </source>
</evidence>
<organism evidence="2 3">
    <name type="scientific">Brachionus calyciflorus</name>
    <dbReference type="NCBI Taxonomy" id="104777"/>
    <lineage>
        <taxon>Eukaryota</taxon>
        <taxon>Metazoa</taxon>
        <taxon>Spiralia</taxon>
        <taxon>Gnathifera</taxon>
        <taxon>Rotifera</taxon>
        <taxon>Eurotatoria</taxon>
        <taxon>Monogononta</taxon>
        <taxon>Pseudotrocha</taxon>
        <taxon>Ploima</taxon>
        <taxon>Brachionidae</taxon>
        <taxon>Brachionus</taxon>
    </lineage>
</organism>
<name>A0A814QSD6_9BILA</name>
<dbReference type="AlphaFoldDB" id="A0A814QSD6"/>
<reference evidence="2" key="1">
    <citation type="submission" date="2021-02" db="EMBL/GenBank/DDBJ databases">
        <authorList>
            <person name="Nowell W R."/>
        </authorList>
    </citation>
    <scope>NUCLEOTIDE SEQUENCE</scope>
    <source>
        <strain evidence="2">Ploen Becks lab</strain>
    </source>
</reference>
<evidence type="ECO:0000256" key="1">
    <source>
        <dbReference type="SAM" id="MobiDB-lite"/>
    </source>
</evidence>